<evidence type="ECO:0000256" key="1">
    <source>
        <dbReference type="ARBA" id="ARBA00022722"/>
    </source>
</evidence>
<gene>
    <name evidence="11" type="ORF">ALC57_15589</name>
</gene>
<dbReference type="PANTHER" id="PTHR42648:SF11">
    <property type="entry name" value="TRANSPOSON TY4-P GAG-POL POLYPROTEIN"/>
    <property type="match status" value="1"/>
</dbReference>
<keyword evidence="5" id="KW-0460">Magnesium</keyword>
<evidence type="ECO:0000313" key="12">
    <source>
        <dbReference type="Proteomes" id="UP000078492"/>
    </source>
</evidence>
<keyword evidence="9" id="KW-0233">DNA recombination</keyword>
<dbReference type="GO" id="GO:0003964">
    <property type="term" value="F:RNA-directed DNA polymerase activity"/>
    <property type="evidence" value="ECO:0007669"/>
    <property type="project" value="UniProtKB-KW"/>
</dbReference>
<reference evidence="11 12" key="1">
    <citation type="submission" date="2015-09" db="EMBL/GenBank/DDBJ databases">
        <title>Trachymyrmex cornetzi WGS genome.</title>
        <authorList>
            <person name="Nygaard S."/>
            <person name="Hu H."/>
            <person name="Boomsma J."/>
            <person name="Zhang G."/>
        </authorList>
    </citation>
    <scope>NUCLEOTIDE SEQUENCE [LARGE SCALE GENOMIC DNA]</scope>
    <source>
        <strain evidence="11">Tcor2-1</strain>
        <tissue evidence="11">Whole body</tissue>
    </source>
</reference>
<organism evidence="11 12">
    <name type="scientific">Trachymyrmex cornetzi</name>
    <dbReference type="NCBI Taxonomy" id="471704"/>
    <lineage>
        <taxon>Eukaryota</taxon>
        <taxon>Metazoa</taxon>
        <taxon>Ecdysozoa</taxon>
        <taxon>Arthropoda</taxon>
        <taxon>Hexapoda</taxon>
        <taxon>Insecta</taxon>
        <taxon>Pterygota</taxon>
        <taxon>Neoptera</taxon>
        <taxon>Endopterygota</taxon>
        <taxon>Hymenoptera</taxon>
        <taxon>Apocrita</taxon>
        <taxon>Aculeata</taxon>
        <taxon>Formicoidea</taxon>
        <taxon>Formicidae</taxon>
        <taxon>Myrmicinae</taxon>
        <taxon>Trachymyrmex</taxon>
    </lineage>
</organism>
<evidence type="ECO:0000256" key="3">
    <source>
        <dbReference type="ARBA" id="ARBA00022759"/>
    </source>
</evidence>
<dbReference type="GO" id="GO:0046872">
    <property type="term" value="F:metal ion binding"/>
    <property type="evidence" value="ECO:0007669"/>
    <property type="project" value="UniProtKB-KW"/>
</dbReference>
<evidence type="ECO:0000256" key="7">
    <source>
        <dbReference type="ARBA" id="ARBA00022918"/>
    </source>
</evidence>
<proteinExistence type="predicted"/>
<name>A0A151IX06_9HYME</name>
<keyword evidence="7" id="KW-0695">RNA-directed DNA polymerase</keyword>
<dbReference type="PANTHER" id="PTHR42648">
    <property type="entry name" value="TRANSPOSASE, PUTATIVE-RELATED"/>
    <property type="match status" value="1"/>
</dbReference>
<dbReference type="Pfam" id="PF25597">
    <property type="entry name" value="SH3_retrovirus"/>
    <property type="match status" value="1"/>
</dbReference>
<keyword evidence="4" id="KW-0378">Hydrolase</keyword>
<accession>A0A151IX06</accession>
<evidence type="ECO:0000256" key="8">
    <source>
        <dbReference type="ARBA" id="ARBA00022932"/>
    </source>
</evidence>
<dbReference type="InterPro" id="IPR039537">
    <property type="entry name" value="Retrotran_Ty1/copia-like"/>
</dbReference>
<evidence type="ECO:0000256" key="4">
    <source>
        <dbReference type="ARBA" id="ARBA00022801"/>
    </source>
</evidence>
<dbReference type="GO" id="GO:0006310">
    <property type="term" value="P:DNA recombination"/>
    <property type="evidence" value="ECO:0007669"/>
    <property type="project" value="UniProtKB-KW"/>
</dbReference>
<evidence type="ECO:0000256" key="6">
    <source>
        <dbReference type="ARBA" id="ARBA00022908"/>
    </source>
</evidence>
<dbReference type="AlphaFoldDB" id="A0A151IX06"/>
<dbReference type="GO" id="GO:0016787">
    <property type="term" value="F:hydrolase activity"/>
    <property type="evidence" value="ECO:0007669"/>
    <property type="project" value="UniProtKB-KW"/>
</dbReference>
<keyword evidence="12" id="KW-1185">Reference proteome</keyword>
<evidence type="ECO:0000256" key="2">
    <source>
        <dbReference type="ARBA" id="ARBA00022723"/>
    </source>
</evidence>
<dbReference type="GO" id="GO:0003887">
    <property type="term" value="F:DNA-directed DNA polymerase activity"/>
    <property type="evidence" value="ECO:0007669"/>
    <property type="project" value="UniProtKB-KW"/>
</dbReference>
<keyword evidence="8" id="KW-0239">DNA-directed DNA polymerase</keyword>
<keyword evidence="2" id="KW-0479">Metal-binding</keyword>
<sequence>MIRNRVPLDRLDGITPWEAFTNEQPDVSFLRIYGSEAYAHVEDQFRNKFDKKSKKMVLVKYEPGSRAYRLWEHGTKNVYTRCNVKIVESRPLATVQFIDDNEETKLPKEERENKLWIPTLDQSMMKIRKLYTNLDQIGGHQNLNQYFKIA</sequence>
<feature type="domain" description="Retroviral polymerase SH3-like" evidence="10">
    <location>
        <begin position="35"/>
        <end position="91"/>
    </location>
</feature>
<dbReference type="Proteomes" id="UP000078492">
    <property type="component" value="Unassembled WGS sequence"/>
</dbReference>
<dbReference type="InterPro" id="IPR057670">
    <property type="entry name" value="SH3_retrovirus"/>
</dbReference>
<keyword evidence="6" id="KW-0229">DNA integration</keyword>
<dbReference type="GO" id="GO:0004519">
    <property type="term" value="F:endonuclease activity"/>
    <property type="evidence" value="ECO:0007669"/>
    <property type="project" value="UniProtKB-KW"/>
</dbReference>
<dbReference type="STRING" id="471704.A0A151IX06"/>
<protein>
    <submittedName>
        <fullName evidence="11">Copia protein</fullName>
    </submittedName>
</protein>
<keyword evidence="3" id="KW-0255">Endonuclease</keyword>
<keyword evidence="8" id="KW-0548">Nucleotidyltransferase</keyword>
<evidence type="ECO:0000256" key="9">
    <source>
        <dbReference type="ARBA" id="ARBA00023172"/>
    </source>
</evidence>
<dbReference type="EMBL" id="KQ980847">
    <property type="protein sequence ID" value="KYN12237.1"/>
    <property type="molecule type" value="Genomic_DNA"/>
</dbReference>
<keyword evidence="8" id="KW-0808">Transferase</keyword>
<evidence type="ECO:0000256" key="5">
    <source>
        <dbReference type="ARBA" id="ARBA00022842"/>
    </source>
</evidence>
<evidence type="ECO:0000259" key="10">
    <source>
        <dbReference type="Pfam" id="PF25597"/>
    </source>
</evidence>
<dbReference type="GO" id="GO:0015074">
    <property type="term" value="P:DNA integration"/>
    <property type="evidence" value="ECO:0007669"/>
    <property type="project" value="UniProtKB-KW"/>
</dbReference>
<keyword evidence="1" id="KW-0540">Nuclease</keyword>
<evidence type="ECO:0000313" key="11">
    <source>
        <dbReference type="EMBL" id="KYN12237.1"/>
    </source>
</evidence>